<proteinExistence type="inferred from homology"/>
<keyword evidence="4" id="KW-0539">Nucleus</keyword>
<dbReference type="GO" id="GO:0030620">
    <property type="term" value="F:U2 snRNA binding"/>
    <property type="evidence" value="ECO:0007669"/>
    <property type="project" value="InterPro"/>
</dbReference>
<evidence type="ECO:0000256" key="5">
    <source>
        <dbReference type="ARBA" id="ARBA00024196"/>
    </source>
</evidence>
<dbReference type="Pfam" id="PF14580">
    <property type="entry name" value="LRR_9"/>
    <property type="match status" value="1"/>
</dbReference>
<reference evidence="6" key="1">
    <citation type="submission" date="2025-08" db="UniProtKB">
        <authorList>
            <consortium name="Ensembl"/>
        </authorList>
    </citation>
    <scope>IDENTIFICATION</scope>
</reference>
<evidence type="ECO:0000313" key="7">
    <source>
        <dbReference type="Proteomes" id="UP000261620"/>
    </source>
</evidence>
<dbReference type="GO" id="GO:0000398">
    <property type="term" value="P:mRNA splicing, via spliceosome"/>
    <property type="evidence" value="ECO:0007669"/>
    <property type="project" value="InterPro"/>
</dbReference>
<evidence type="ECO:0008006" key="8">
    <source>
        <dbReference type="Google" id="ProtNLM"/>
    </source>
</evidence>
<dbReference type="Ensembl" id="ENSMMOT00000021815.1">
    <property type="protein sequence ID" value="ENSMMOP00000021459.1"/>
    <property type="gene ID" value="ENSMMOG00000016296.1"/>
</dbReference>
<keyword evidence="7" id="KW-1185">Reference proteome</keyword>
<dbReference type="Gene3D" id="3.80.10.10">
    <property type="entry name" value="Ribonuclease Inhibitor"/>
    <property type="match status" value="2"/>
</dbReference>
<sequence>MMWYFTYLELCVMSMSGSSGGSKYSAVPGFPFTRLARDRFASLGEGGIHNQITMIWHLSHLQQLVVLNFYDDHISEMTGIETERWMSDTLPPVLFLHLYNMIILVASLHNFMLCMISVSLCFQTDLQDSNVSHLSQLKVLNLAGNSISRVENLQGLDCLTEHNLWHNCISVVIEVDLLPCLQRLFLSCNNIISFDQLACLGELCSLSEVTLDGNPIALETWYKQAVLCCVLHLRQLDMKRVTDEDRRMAGVQARKEEEKKRESHKQTIHKEKRRLAIHNAAQLWEGVRACLELPPTNGAKEEVSPESSPTHSLAQINGLIGSGSIQSLSLSDSHLAELDGDTLRLFGLGALEALERGWGVQTAAAVTVITFRYISFDAIIPTLPRIRVKFPNLSHLIFLETNISRLPQLAALAQVRRLEQLTIHTEGNPVVSLALWRSFVIYRLHHFNLKRINGQEVTMNDVIAAERMFGTLGHIAATETPRCRLLLLLEESRKRQLQFLLEGRGRRAGLSPEELRDNGKPLREGLSRALFNYPSRDCSEGSVESSERSAMIDQYLQGLVQQASDTNLKGEALHKIWPSMFAEMVRDSVLEMRDRTAFRQASLAKLSETK</sequence>
<dbReference type="AlphaFoldDB" id="A0A3Q3X7P0"/>
<dbReference type="InterPro" id="IPR044640">
    <property type="entry name" value="RU2A"/>
</dbReference>
<comment type="subcellular location">
    <subcellularLocation>
        <location evidence="1">Nucleus</location>
    </subcellularLocation>
</comment>
<evidence type="ECO:0000256" key="2">
    <source>
        <dbReference type="ARBA" id="ARBA00022614"/>
    </source>
</evidence>
<dbReference type="InterPro" id="IPR032675">
    <property type="entry name" value="LRR_dom_sf"/>
</dbReference>
<protein>
    <recommendedName>
        <fullName evidence="8">Leucine rich repeat containing 49</fullName>
    </recommendedName>
</protein>
<organism evidence="6 7">
    <name type="scientific">Mola mola</name>
    <name type="common">Ocean sunfish</name>
    <name type="synonym">Tetraodon mola</name>
    <dbReference type="NCBI Taxonomy" id="94237"/>
    <lineage>
        <taxon>Eukaryota</taxon>
        <taxon>Metazoa</taxon>
        <taxon>Chordata</taxon>
        <taxon>Craniata</taxon>
        <taxon>Vertebrata</taxon>
        <taxon>Euteleostomi</taxon>
        <taxon>Actinopterygii</taxon>
        <taxon>Neopterygii</taxon>
        <taxon>Teleostei</taxon>
        <taxon>Neoteleostei</taxon>
        <taxon>Acanthomorphata</taxon>
        <taxon>Eupercaria</taxon>
        <taxon>Tetraodontiformes</taxon>
        <taxon>Molidae</taxon>
        <taxon>Mola</taxon>
    </lineage>
</organism>
<dbReference type="Proteomes" id="UP000261620">
    <property type="component" value="Unplaced"/>
</dbReference>
<dbReference type="PANTHER" id="PTHR10552:SF6">
    <property type="entry name" value="U2 SMALL NUCLEAR RIBONUCLEOPROTEIN A"/>
    <property type="match status" value="1"/>
</dbReference>
<keyword evidence="2" id="KW-0433">Leucine-rich repeat</keyword>
<name>A0A3Q3X7P0_MOLML</name>
<evidence type="ECO:0000256" key="4">
    <source>
        <dbReference type="ARBA" id="ARBA00023242"/>
    </source>
</evidence>
<dbReference type="PROSITE" id="PS51450">
    <property type="entry name" value="LRR"/>
    <property type="match status" value="2"/>
</dbReference>
<keyword evidence="3" id="KW-0677">Repeat</keyword>
<dbReference type="GO" id="GO:0005634">
    <property type="term" value="C:nucleus"/>
    <property type="evidence" value="ECO:0007669"/>
    <property type="project" value="UniProtKB-SubCell"/>
</dbReference>
<dbReference type="SUPFAM" id="SSF52058">
    <property type="entry name" value="L domain-like"/>
    <property type="match status" value="1"/>
</dbReference>
<evidence type="ECO:0000256" key="1">
    <source>
        <dbReference type="ARBA" id="ARBA00004123"/>
    </source>
</evidence>
<evidence type="ECO:0000256" key="3">
    <source>
        <dbReference type="ARBA" id="ARBA00022737"/>
    </source>
</evidence>
<evidence type="ECO:0000313" key="6">
    <source>
        <dbReference type="Ensembl" id="ENSMMOP00000021459.1"/>
    </source>
</evidence>
<accession>A0A3Q3X7P0</accession>
<comment type="similarity">
    <text evidence="5">Belongs to the U2 small nuclear ribonucleoprotein A family.</text>
</comment>
<dbReference type="SUPFAM" id="SSF52075">
    <property type="entry name" value="Outer arm dynein light chain 1"/>
    <property type="match status" value="1"/>
</dbReference>
<dbReference type="STRING" id="94237.ENSMMOP00000021459"/>
<dbReference type="InterPro" id="IPR001611">
    <property type="entry name" value="Leu-rich_rpt"/>
</dbReference>
<dbReference type="PANTHER" id="PTHR10552">
    <property type="entry name" value="U2 SMALL NUCLEAR RIBONUCLEOPROTEIN A"/>
    <property type="match status" value="1"/>
</dbReference>
<reference evidence="6" key="2">
    <citation type="submission" date="2025-09" db="UniProtKB">
        <authorList>
            <consortium name="Ensembl"/>
        </authorList>
    </citation>
    <scope>IDENTIFICATION</scope>
</reference>